<reference evidence="4 5" key="1">
    <citation type="submission" date="2020-07" db="EMBL/GenBank/DDBJ databases">
        <title>Roseicoccus Jingziensis gen. nov., sp. nov., isolated from coastal seawater.</title>
        <authorList>
            <person name="Feng X."/>
        </authorList>
    </citation>
    <scope>NUCLEOTIDE SEQUENCE [LARGE SCALE GENOMIC DNA]</scope>
    <source>
        <strain evidence="4 5">N1E253</strain>
    </source>
</reference>
<evidence type="ECO:0000256" key="1">
    <source>
        <dbReference type="ARBA" id="ARBA00008779"/>
    </source>
</evidence>
<accession>A0A851GBA2</accession>
<dbReference type="RefSeq" id="WP_178930976.1">
    <property type="nucleotide sequence ID" value="NZ_JACBAZ010000001.1"/>
</dbReference>
<evidence type="ECO:0000313" key="5">
    <source>
        <dbReference type="Proteomes" id="UP000557872"/>
    </source>
</evidence>
<dbReference type="PANTHER" id="PTHR42693">
    <property type="entry name" value="ARYLSULFATASE FAMILY MEMBER"/>
    <property type="match status" value="1"/>
</dbReference>
<feature type="domain" description="Sulfatase N-terminal" evidence="3">
    <location>
        <begin position="25"/>
        <end position="358"/>
    </location>
</feature>
<dbReference type="Proteomes" id="UP000557872">
    <property type="component" value="Unassembled WGS sequence"/>
</dbReference>
<keyword evidence="2" id="KW-0732">Signal</keyword>
<dbReference type="InterPro" id="IPR050738">
    <property type="entry name" value="Sulfatase"/>
</dbReference>
<sequence length="478" mass="52219">MKFLVILCSGLLALPIMARPATDKPNIIVFFLDDAGYGHFSHTGNPTIDTPNLSKMVREGMNFPQFYSGSPACSASRYALLTGRNPKRSGLGSWVIGPTAAKHIHTKEVTLAEGLKNRGYATGFFGKWHLGTPNANNSFTADALPLAHGFDTWEGTNVSNDYNTGVDLIKSNPDGTVPVAGYETVAEDILNKIDIHENLTKRYRDRAVQFIQDNKDQPFLLYVAPNMPHLPVHSSDDFKGTSLGGRLGDCIEEIDAMLGTVRSTLESEGISKNTLIIFTSDNGQWIVYENTANHGKYGEARLFVGSAKPFRDGKGSTWEGGVRVPGVFYWPGTIPPGTVSRSPACNMDILPTAFALAGEPIPDDRTLDGRDLRPLISPNNYPGTVPDFEYIYTGVGNNVIHAARKGPWKLHIKLYSQTGNSYGFSASKTNPILFNVLTDPHENIDQSSSLPAEVSTLQTLLDQFETSLNTEGTFWDTP</sequence>
<proteinExistence type="inferred from homology"/>
<feature type="signal peptide" evidence="2">
    <location>
        <begin position="1"/>
        <end position="18"/>
    </location>
</feature>
<keyword evidence="5" id="KW-1185">Reference proteome</keyword>
<dbReference type="SUPFAM" id="SSF53649">
    <property type="entry name" value="Alkaline phosphatase-like"/>
    <property type="match status" value="1"/>
</dbReference>
<feature type="chain" id="PRO_5032315576" evidence="2">
    <location>
        <begin position="19"/>
        <end position="478"/>
    </location>
</feature>
<dbReference type="EMBL" id="JACBAZ010000001">
    <property type="protein sequence ID" value="NWK54449.1"/>
    <property type="molecule type" value="Genomic_DNA"/>
</dbReference>
<dbReference type="PANTHER" id="PTHR42693:SF33">
    <property type="entry name" value="ARYLSULFATASE"/>
    <property type="match status" value="1"/>
</dbReference>
<dbReference type="InterPro" id="IPR000917">
    <property type="entry name" value="Sulfatase_N"/>
</dbReference>
<keyword evidence="4" id="KW-0378">Hydrolase</keyword>
<name>A0A851GBA2_9BACT</name>
<dbReference type="GO" id="GO:0004065">
    <property type="term" value="F:arylsulfatase activity"/>
    <property type="evidence" value="ECO:0007669"/>
    <property type="project" value="TreeGrafter"/>
</dbReference>
<keyword evidence="4" id="KW-0808">Transferase</keyword>
<dbReference type="Gene3D" id="3.40.720.10">
    <property type="entry name" value="Alkaline Phosphatase, subunit A"/>
    <property type="match status" value="1"/>
</dbReference>
<protein>
    <submittedName>
        <fullName evidence="4">Sulfatase-like hydrolase/transferase</fullName>
    </submittedName>
</protein>
<gene>
    <name evidence="4" type="ORF">HW115_02425</name>
</gene>
<organism evidence="4 5">
    <name type="scientific">Oceaniferula marina</name>
    <dbReference type="NCBI Taxonomy" id="2748318"/>
    <lineage>
        <taxon>Bacteria</taxon>
        <taxon>Pseudomonadati</taxon>
        <taxon>Verrucomicrobiota</taxon>
        <taxon>Verrucomicrobiia</taxon>
        <taxon>Verrucomicrobiales</taxon>
        <taxon>Verrucomicrobiaceae</taxon>
        <taxon>Oceaniferula</taxon>
    </lineage>
</organism>
<dbReference type="Gene3D" id="3.30.1120.10">
    <property type="match status" value="1"/>
</dbReference>
<comment type="similarity">
    <text evidence="1">Belongs to the sulfatase family.</text>
</comment>
<evidence type="ECO:0000259" key="3">
    <source>
        <dbReference type="Pfam" id="PF00884"/>
    </source>
</evidence>
<dbReference type="GO" id="GO:0016740">
    <property type="term" value="F:transferase activity"/>
    <property type="evidence" value="ECO:0007669"/>
    <property type="project" value="UniProtKB-KW"/>
</dbReference>
<dbReference type="Pfam" id="PF00884">
    <property type="entry name" value="Sulfatase"/>
    <property type="match status" value="1"/>
</dbReference>
<comment type="caution">
    <text evidence="4">The sequence shown here is derived from an EMBL/GenBank/DDBJ whole genome shotgun (WGS) entry which is preliminary data.</text>
</comment>
<evidence type="ECO:0000256" key="2">
    <source>
        <dbReference type="SAM" id="SignalP"/>
    </source>
</evidence>
<dbReference type="InterPro" id="IPR017850">
    <property type="entry name" value="Alkaline_phosphatase_core_sf"/>
</dbReference>
<dbReference type="AlphaFoldDB" id="A0A851GBA2"/>
<evidence type="ECO:0000313" key="4">
    <source>
        <dbReference type="EMBL" id="NWK54449.1"/>
    </source>
</evidence>